<dbReference type="CDD" id="cd01658">
    <property type="entry name" value="Ribosomal_L30"/>
    <property type="match status" value="1"/>
</dbReference>
<keyword evidence="4" id="KW-0496">Mitochondrion</keyword>
<dbReference type="Pfam" id="PF00327">
    <property type="entry name" value="Ribosomal_L30"/>
    <property type="match status" value="1"/>
</dbReference>
<evidence type="ECO:0000256" key="1">
    <source>
        <dbReference type="ARBA" id="ARBA00004173"/>
    </source>
</evidence>
<dbReference type="OMA" id="FHPAEPQ"/>
<dbReference type="Gene3D" id="3.30.1390.20">
    <property type="entry name" value="Ribosomal protein L30, ferredoxin-like fold domain"/>
    <property type="match status" value="1"/>
</dbReference>
<comment type="similarity">
    <text evidence="2">Belongs to the universal ribosomal protein uL30 family.</text>
</comment>
<organism evidence="10 11">
    <name type="scientific">Candida glabrata</name>
    <name type="common">Yeast</name>
    <name type="synonym">Torulopsis glabrata</name>
    <dbReference type="NCBI Taxonomy" id="5478"/>
    <lineage>
        <taxon>Eukaryota</taxon>
        <taxon>Fungi</taxon>
        <taxon>Dikarya</taxon>
        <taxon>Ascomycota</taxon>
        <taxon>Saccharomycotina</taxon>
        <taxon>Saccharomycetes</taxon>
        <taxon>Saccharomycetales</taxon>
        <taxon>Saccharomycetaceae</taxon>
        <taxon>Nakaseomyces</taxon>
    </lineage>
</organism>
<dbReference type="InterPro" id="IPR005996">
    <property type="entry name" value="Ribosomal_uL30_bac-type"/>
</dbReference>
<dbReference type="NCBIfam" id="TIGR01308">
    <property type="entry name" value="rpmD_bact"/>
    <property type="match status" value="1"/>
</dbReference>
<dbReference type="EMBL" id="LLZZ01000112">
    <property type="protein sequence ID" value="KTB05803.1"/>
    <property type="molecule type" value="Genomic_DNA"/>
</dbReference>
<feature type="domain" description="Large ribosomal subunit protein uL30-like ferredoxin-like fold" evidence="9">
    <location>
        <begin position="4"/>
        <end position="54"/>
    </location>
</feature>
<dbReference type="InterPro" id="IPR036919">
    <property type="entry name" value="Ribo_uL30_ferredoxin-like_sf"/>
</dbReference>
<dbReference type="SUPFAM" id="SSF55129">
    <property type="entry name" value="Ribosomal protein L30p/L7e"/>
    <property type="match status" value="1"/>
</dbReference>
<evidence type="ECO:0000256" key="7">
    <source>
        <dbReference type="ARBA" id="ARBA00037226"/>
    </source>
</evidence>
<dbReference type="GO" id="GO:0006412">
    <property type="term" value="P:translation"/>
    <property type="evidence" value="ECO:0007669"/>
    <property type="project" value="InterPro"/>
</dbReference>
<dbReference type="Proteomes" id="UP000054886">
    <property type="component" value="Unassembled WGS sequence"/>
</dbReference>
<evidence type="ECO:0000259" key="9">
    <source>
        <dbReference type="Pfam" id="PF00327"/>
    </source>
</evidence>
<name>A0A0W0D1Y3_CANGB</name>
<protein>
    <recommendedName>
        <fullName evidence="6">Large ribosomal subunit protein uL30m</fullName>
    </recommendedName>
</protein>
<proteinExistence type="inferred from homology"/>
<dbReference type="PANTHER" id="PTHR15892">
    <property type="entry name" value="MITOCHONDRIAL RIBOSOMAL PROTEIN L30"/>
    <property type="match status" value="1"/>
</dbReference>
<evidence type="ECO:0000313" key="10">
    <source>
        <dbReference type="EMBL" id="KTB05803.1"/>
    </source>
</evidence>
<evidence type="ECO:0000256" key="4">
    <source>
        <dbReference type="ARBA" id="ARBA00023128"/>
    </source>
</evidence>
<evidence type="ECO:0000256" key="6">
    <source>
        <dbReference type="ARBA" id="ARBA00035281"/>
    </source>
</evidence>
<dbReference type="VEuPathDB" id="FungiDB:GWK60_L02475"/>
<evidence type="ECO:0000256" key="2">
    <source>
        <dbReference type="ARBA" id="ARBA00007594"/>
    </source>
</evidence>
<gene>
    <name evidence="10" type="ORF">AO440_002453</name>
</gene>
<keyword evidence="5" id="KW-0687">Ribonucleoprotein</keyword>
<dbReference type="GO" id="GO:0003735">
    <property type="term" value="F:structural constituent of ribosome"/>
    <property type="evidence" value="ECO:0007669"/>
    <property type="project" value="EnsemblFungi"/>
</dbReference>
<dbReference type="VEuPathDB" id="FungiDB:GW608_L02475"/>
<dbReference type="PhylomeDB" id="A0A0W0D1Y3"/>
<evidence type="ECO:0000256" key="5">
    <source>
        <dbReference type="ARBA" id="ARBA00023274"/>
    </source>
</evidence>
<dbReference type="InterPro" id="IPR016082">
    <property type="entry name" value="Ribosomal_uL30_ferredoxin-like"/>
</dbReference>
<dbReference type="GO" id="GO:0005762">
    <property type="term" value="C:mitochondrial large ribosomal subunit"/>
    <property type="evidence" value="ECO:0007669"/>
    <property type="project" value="EnsemblFungi"/>
</dbReference>
<dbReference type="VEuPathDB" id="FungiDB:B1J91_I02706g"/>
<keyword evidence="3 10" id="KW-0689">Ribosomal protein</keyword>
<evidence type="ECO:0000256" key="8">
    <source>
        <dbReference type="SAM" id="MobiDB-lite"/>
    </source>
</evidence>
<dbReference type="VEuPathDB" id="FungiDB:CAGL0I02706g"/>
<dbReference type="PANTHER" id="PTHR15892:SF2">
    <property type="entry name" value="LARGE RIBOSOMAL SUBUNIT PROTEIN UL30M"/>
    <property type="match status" value="1"/>
</dbReference>
<dbReference type="FunFam" id="3.30.1390.20:FF:000010">
    <property type="entry name" value="Large subunit ribosomal protein L30"/>
    <property type="match status" value="1"/>
</dbReference>
<reference evidence="10 11" key="1">
    <citation type="submission" date="2015-10" db="EMBL/GenBank/DDBJ databases">
        <title>Draft genomes sequences of Candida glabrata isolates 1A, 1B, 2A, 2B, 3A and 3B.</title>
        <authorList>
            <person name="Haavelsrud O.E."/>
            <person name="Gaustad P."/>
        </authorList>
    </citation>
    <scope>NUCLEOTIDE SEQUENCE [LARGE SCALE GENOMIC DNA]</scope>
    <source>
        <strain evidence="10">910700640</strain>
    </source>
</reference>
<dbReference type="VEuPathDB" id="FungiDB:GVI51_I02475"/>
<feature type="region of interest" description="Disordered" evidence="8">
    <location>
        <begin position="64"/>
        <end position="89"/>
    </location>
</feature>
<sequence>MAYYKVTLVRSLIGTPEATRNIVKAIGLGKRGSVVYRKVSPSMAGSLAKIKELISVDVTKSRLTKQQQRELRKTNPGFTVEKQEDGLLE</sequence>
<dbReference type="OrthoDB" id="509901at2759"/>
<evidence type="ECO:0000256" key="3">
    <source>
        <dbReference type="ARBA" id="ARBA00022980"/>
    </source>
</evidence>
<comment type="function">
    <text evidence="7">Component of the mitochondrial ribosome (mitoribosome), a dedicated translation machinery responsible for the synthesis of mitochondrial genome-encoded proteins, including at least some of the essential transmembrane subunits of the mitochondrial respiratory chain. The mitoribosomes are attached to the mitochondrial inner membrane and translation products are cotranslationally integrated into the membrane.</text>
</comment>
<dbReference type="AlphaFoldDB" id="A0A0W0D1Y3"/>
<accession>A0A0W0D1Y3</accession>
<comment type="subcellular location">
    <subcellularLocation>
        <location evidence="1">Mitochondrion</location>
    </subcellularLocation>
</comment>
<evidence type="ECO:0000313" key="11">
    <source>
        <dbReference type="Proteomes" id="UP000054886"/>
    </source>
</evidence>
<comment type="caution">
    <text evidence="10">The sequence shown here is derived from an EMBL/GenBank/DDBJ whole genome shotgun (WGS) entry which is preliminary data.</text>
</comment>